<protein>
    <recommendedName>
        <fullName evidence="3">DUF5666 domain-containing protein</fullName>
    </recommendedName>
</protein>
<dbReference type="EMBL" id="CP075584">
    <property type="protein sequence ID" value="WBM78843.1"/>
    <property type="molecule type" value="Genomic_DNA"/>
</dbReference>
<evidence type="ECO:0008006" key="3">
    <source>
        <dbReference type="Google" id="ProtNLM"/>
    </source>
</evidence>
<evidence type="ECO:0000313" key="2">
    <source>
        <dbReference type="Proteomes" id="UP001212421"/>
    </source>
</evidence>
<dbReference type="RefSeq" id="WP_281533323.1">
    <property type="nucleotide sequence ID" value="NZ_CP075584.1"/>
</dbReference>
<reference evidence="1 2" key="1">
    <citation type="submission" date="2021-05" db="EMBL/GenBank/DDBJ databases">
        <authorList>
            <person name="Kumar R."/>
            <person name="Kumar A."/>
            <person name="Mukhia S."/>
        </authorList>
    </citation>
    <scope>NUCLEOTIDE SEQUENCE [LARGE SCALE GENOMIC DNA]</scope>
    <source>
        <strain evidence="1 2">ERMR7:08</strain>
    </source>
</reference>
<proteinExistence type="predicted"/>
<sequence>MPTDLPSGAAGAPGGGTFGFPVSGLVTAVTADSITVDAVGMGSTDTTSTEVTVASTTTFLNTVASDSSALVVGACAVATGASDTSGGFAATALAISTATADGCVARSGFGGGARPSGSTSNE</sequence>
<evidence type="ECO:0000313" key="1">
    <source>
        <dbReference type="EMBL" id="WBM78843.1"/>
    </source>
</evidence>
<name>A0ABY7N8L7_9MICO</name>
<accession>A0ABY7N8L7</accession>
<organism evidence="1 2">
    <name type="scientific">Cryobacterium breve</name>
    <dbReference type="NCBI Taxonomy" id="1259258"/>
    <lineage>
        <taxon>Bacteria</taxon>
        <taxon>Bacillati</taxon>
        <taxon>Actinomycetota</taxon>
        <taxon>Actinomycetes</taxon>
        <taxon>Micrococcales</taxon>
        <taxon>Microbacteriaceae</taxon>
        <taxon>Cryobacterium</taxon>
    </lineage>
</organism>
<dbReference type="Proteomes" id="UP001212421">
    <property type="component" value="Chromosome"/>
</dbReference>
<gene>
    <name evidence="1" type="ORF">KIV56_09495</name>
</gene>
<keyword evidence="2" id="KW-1185">Reference proteome</keyword>